<dbReference type="EMBL" id="RKHR01000008">
    <property type="protein sequence ID" value="ROR98008.1"/>
    <property type="molecule type" value="Genomic_DNA"/>
</dbReference>
<evidence type="ECO:0000313" key="3">
    <source>
        <dbReference type="Proteomes" id="UP000275394"/>
    </source>
</evidence>
<evidence type="ECO:0000256" key="1">
    <source>
        <dbReference type="SAM" id="Phobius"/>
    </source>
</evidence>
<evidence type="ECO:0000313" key="2">
    <source>
        <dbReference type="EMBL" id="ROR98008.1"/>
    </source>
</evidence>
<keyword evidence="3" id="KW-1185">Reference proteome</keyword>
<dbReference type="OrthoDB" id="7068854at2"/>
<keyword evidence="1" id="KW-0472">Membrane</keyword>
<name>A0A3N2DEC9_9GAMM</name>
<keyword evidence="1" id="KW-0812">Transmembrane</keyword>
<dbReference type="RefSeq" id="WP_148059458.1">
    <property type="nucleotide sequence ID" value="NZ_RKHR01000008.1"/>
</dbReference>
<sequence>MSNLNKGSESPFICSNLFYSICAITGLPGIAILAWCGFYKGSPFPYATYIGIGLVVFCTIFSVFVDKAGWVKGRHHYSDDLGGNRGGAD</sequence>
<keyword evidence="1" id="KW-1133">Transmembrane helix</keyword>
<dbReference type="Proteomes" id="UP000275394">
    <property type="component" value="Unassembled WGS sequence"/>
</dbReference>
<proteinExistence type="predicted"/>
<feature type="transmembrane region" description="Helical" evidence="1">
    <location>
        <begin position="12"/>
        <end position="34"/>
    </location>
</feature>
<gene>
    <name evidence="2" type="ORF">EDC56_3679</name>
</gene>
<reference evidence="2 3" key="1">
    <citation type="submission" date="2018-11" db="EMBL/GenBank/DDBJ databases">
        <title>Genomic Encyclopedia of Type Strains, Phase IV (KMG-IV): sequencing the most valuable type-strain genomes for metagenomic binning, comparative biology and taxonomic classification.</title>
        <authorList>
            <person name="Goeker M."/>
        </authorList>
    </citation>
    <scope>NUCLEOTIDE SEQUENCE [LARGE SCALE GENOMIC DNA]</scope>
    <source>
        <strain evidence="2 3">DSM 100316</strain>
    </source>
</reference>
<comment type="caution">
    <text evidence="2">The sequence shown here is derived from an EMBL/GenBank/DDBJ whole genome shotgun (WGS) entry which is preliminary data.</text>
</comment>
<protein>
    <submittedName>
        <fullName evidence="2">Uncharacterized protein</fullName>
    </submittedName>
</protein>
<accession>A0A3N2DEC9</accession>
<feature type="transmembrane region" description="Helical" evidence="1">
    <location>
        <begin position="46"/>
        <end position="65"/>
    </location>
</feature>
<organism evidence="2 3">
    <name type="scientific">Sinobacterium caligoides</name>
    <dbReference type="NCBI Taxonomy" id="933926"/>
    <lineage>
        <taxon>Bacteria</taxon>
        <taxon>Pseudomonadati</taxon>
        <taxon>Pseudomonadota</taxon>
        <taxon>Gammaproteobacteria</taxon>
        <taxon>Cellvibrionales</taxon>
        <taxon>Spongiibacteraceae</taxon>
        <taxon>Sinobacterium</taxon>
    </lineage>
</organism>
<dbReference type="AlphaFoldDB" id="A0A3N2DEC9"/>